<dbReference type="InterPro" id="IPR011079">
    <property type="entry name" value="Ala_racemase_C"/>
</dbReference>
<gene>
    <name evidence="8" type="primary">alr</name>
    <name evidence="8" type="ORF">HMPREF9290_1358</name>
</gene>
<dbReference type="Proteomes" id="UP000005286">
    <property type="component" value="Unassembled WGS sequence"/>
</dbReference>
<comment type="cofactor">
    <cofactor evidence="1 4 5">
        <name>pyridoxal 5'-phosphate</name>
        <dbReference type="ChEBI" id="CHEBI:597326"/>
    </cofactor>
</comment>
<keyword evidence="3 4" id="KW-0413">Isomerase</keyword>
<dbReference type="Pfam" id="PF00842">
    <property type="entry name" value="Ala_racemase_C"/>
    <property type="match status" value="1"/>
</dbReference>
<dbReference type="AlphaFoldDB" id="F0GUD7"/>
<feature type="binding site" evidence="4 6">
    <location>
        <position position="128"/>
    </location>
    <ligand>
        <name>substrate</name>
    </ligand>
</feature>
<feature type="binding site" evidence="4 6">
    <location>
        <position position="304"/>
    </location>
    <ligand>
        <name>substrate</name>
    </ligand>
</feature>
<sequence length="373" mass="42452">MLTNYIEIDIDKIINNIEKVKSMNNQTPICAVVKANAYGLGAVPIATYIEDHISYFAVARYSEAKALRLSGIIKPILILGYVSVEEAIECAEYDIDICIFDMDYTFEIDKALNKKLNGHLAIDTGHTRLGFRNYETQKILSLKNLKNIRIRGAFTHYATADEKDTSFSKLQTKLFEETISNVRDELNIENIHIANSAAGISFDVKSDMIRLGISMYGIYPSDYLKDTSSIDLEKTFRFMSRIAFVKDVKKGTPISYGRTFYTKKDMKIATVPIGYADGYFRAFSNIGEVLVNGENARVCGRVCMDQMMIDVSNIKCKIGDEVEIYYDIYKEANKIDTIAYELMTSFDMRLERVYKKDGKVVKVDDYIGEIYED</sequence>
<name>F0GUD7_9FIRM</name>
<comment type="caution">
    <text evidence="8">The sequence shown here is derived from an EMBL/GenBank/DDBJ whole genome shotgun (WGS) entry which is preliminary data.</text>
</comment>
<dbReference type="GO" id="GO:0005829">
    <property type="term" value="C:cytosol"/>
    <property type="evidence" value="ECO:0007669"/>
    <property type="project" value="TreeGrafter"/>
</dbReference>
<dbReference type="SUPFAM" id="SSF51419">
    <property type="entry name" value="PLP-binding barrel"/>
    <property type="match status" value="1"/>
</dbReference>
<evidence type="ECO:0000313" key="8">
    <source>
        <dbReference type="EMBL" id="EGC82355.1"/>
    </source>
</evidence>
<feature type="domain" description="Alanine racemase C-terminal" evidence="7">
    <location>
        <begin position="235"/>
        <end position="355"/>
    </location>
</feature>
<evidence type="ECO:0000256" key="2">
    <source>
        <dbReference type="ARBA" id="ARBA00022898"/>
    </source>
</evidence>
<dbReference type="GO" id="GO:0009252">
    <property type="term" value="P:peptidoglycan biosynthetic process"/>
    <property type="evidence" value="ECO:0007669"/>
    <property type="project" value="TreeGrafter"/>
</dbReference>
<evidence type="ECO:0000256" key="3">
    <source>
        <dbReference type="ARBA" id="ARBA00023235"/>
    </source>
</evidence>
<dbReference type="NCBIfam" id="TIGR00492">
    <property type="entry name" value="alr"/>
    <property type="match status" value="1"/>
</dbReference>
<feature type="active site" description="Proton acceptor; specific for D-alanine" evidence="4">
    <location>
        <position position="34"/>
    </location>
</feature>
<dbReference type="InterPro" id="IPR029066">
    <property type="entry name" value="PLP-binding_barrel"/>
</dbReference>
<dbReference type="CDD" id="cd00430">
    <property type="entry name" value="PLPDE_III_AR"/>
    <property type="match status" value="1"/>
</dbReference>
<evidence type="ECO:0000256" key="1">
    <source>
        <dbReference type="ARBA" id="ARBA00001933"/>
    </source>
</evidence>
<dbReference type="Gene3D" id="2.40.37.10">
    <property type="entry name" value="Lyase, Ornithine Decarboxylase, Chain A, domain 1"/>
    <property type="match status" value="1"/>
</dbReference>
<dbReference type="InterPro" id="IPR001608">
    <property type="entry name" value="Ala_racemase_N"/>
</dbReference>
<keyword evidence="2 4" id="KW-0663">Pyridoxal phosphate</keyword>
<evidence type="ECO:0000256" key="4">
    <source>
        <dbReference type="HAMAP-Rule" id="MF_01201"/>
    </source>
</evidence>
<evidence type="ECO:0000259" key="7">
    <source>
        <dbReference type="SMART" id="SM01005"/>
    </source>
</evidence>
<dbReference type="PANTHER" id="PTHR30511">
    <property type="entry name" value="ALANINE RACEMASE"/>
    <property type="match status" value="1"/>
</dbReference>
<dbReference type="InterPro" id="IPR000821">
    <property type="entry name" value="Ala_racemase"/>
</dbReference>
<dbReference type="EC" id="5.1.1.1" evidence="4"/>
<dbReference type="PATRIC" id="fig|879305.3.peg.418"/>
<organism evidence="8 9">
    <name type="scientific">Anaerococcus prevotii ACS-065-V-Col13</name>
    <dbReference type="NCBI Taxonomy" id="879305"/>
    <lineage>
        <taxon>Bacteria</taxon>
        <taxon>Bacillati</taxon>
        <taxon>Bacillota</taxon>
        <taxon>Tissierellia</taxon>
        <taxon>Tissierellales</taxon>
        <taxon>Peptoniphilaceae</taxon>
        <taxon>Anaerococcus</taxon>
    </lineage>
</organism>
<dbReference type="EMBL" id="AEXM01000012">
    <property type="protein sequence ID" value="EGC82355.1"/>
    <property type="molecule type" value="Genomic_DNA"/>
</dbReference>
<proteinExistence type="inferred from homology"/>
<dbReference type="STRING" id="879305.HMPREF9290_1358"/>
<evidence type="ECO:0000256" key="5">
    <source>
        <dbReference type="PIRSR" id="PIRSR600821-50"/>
    </source>
</evidence>
<dbReference type="PRINTS" id="PR00992">
    <property type="entry name" value="ALARACEMASE"/>
</dbReference>
<dbReference type="Pfam" id="PF01168">
    <property type="entry name" value="Ala_racemase_N"/>
    <property type="match status" value="1"/>
</dbReference>
<keyword evidence="9" id="KW-1185">Reference proteome</keyword>
<comment type="similarity">
    <text evidence="4">Belongs to the alanine racemase family.</text>
</comment>
<dbReference type="InterPro" id="IPR009006">
    <property type="entry name" value="Ala_racemase/Decarboxylase_C"/>
</dbReference>
<dbReference type="eggNOG" id="COG0787">
    <property type="taxonomic scope" value="Bacteria"/>
</dbReference>
<dbReference type="SMART" id="SM01005">
    <property type="entry name" value="Ala_racemase_C"/>
    <property type="match status" value="1"/>
</dbReference>
<dbReference type="SUPFAM" id="SSF50621">
    <property type="entry name" value="Alanine racemase C-terminal domain-like"/>
    <property type="match status" value="1"/>
</dbReference>
<dbReference type="UniPathway" id="UPA00042">
    <property type="reaction ID" value="UER00497"/>
</dbReference>
<evidence type="ECO:0000256" key="6">
    <source>
        <dbReference type="PIRSR" id="PIRSR600821-52"/>
    </source>
</evidence>
<comment type="catalytic activity">
    <reaction evidence="4">
        <text>L-alanine = D-alanine</text>
        <dbReference type="Rhea" id="RHEA:20249"/>
        <dbReference type="ChEBI" id="CHEBI:57416"/>
        <dbReference type="ChEBI" id="CHEBI:57972"/>
        <dbReference type="EC" id="5.1.1.1"/>
    </reaction>
</comment>
<dbReference type="PANTHER" id="PTHR30511:SF0">
    <property type="entry name" value="ALANINE RACEMASE, CATABOLIC-RELATED"/>
    <property type="match status" value="1"/>
</dbReference>
<comment type="pathway">
    <text evidence="4">Amino-acid biosynthesis; D-alanine biosynthesis; D-alanine from L-alanine: step 1/1.</text>
</comment>
<dbReference type="Gene3D" id="3.20.20.10">
    <property type="entry name" value="Alanine racemase"/>
    <property type="match status" value="1"/>
</dbReference>
<feature type="active site" description="Proton acceptor; specific for L-alanine" evidence="4">
    <location>
        <position position="256"/>
    </location>
</feature>
<comment type="function">
    <text evidence="4">Catalyzes the interconversion of L-alanine and D-alanine. May also act on other amino acids.</text>
</comment>
<dbReference type="FunFam" id="3.20.20.10:FF:000002">
    <property type="entry name" value="Alanine racemase"/>
    <property type="match status" value="1"/>
</dbReference>
<dbReference type="RefSeq" id="WP_004834167.1">
    <property type="nucleotide sequence ID" value="NZ_AEXM01000012.1"/>
</dbReference>
<feature type="modified residue" description="N6-(pyridoxal phosphate)lysine" evidence="4 5">
    <location>
        <position position="34"/>
    </location>
</feature>
<evidence type="ECO:0000313" key="9">
    <source>
        <dbReference type="Proteomes" id="UP000005286"/>
    </source>
</evidence>
<reference evidence="8 9" key="1">
    <citation type="submission" date="2011-01" db="EMBL/GenBank/DDBJ databases">
        <authorList>
            <person name="Durkin A.S."/>
            <person name="Madupu R."/>
            <person name="Torralba M."/>
            <person name="Gillis M."/>
            <person name="Methe B."/>
            <person name="Sutton G."/>
            <person name="Nelson K.E."/>
        </authorList>
    </citation>
    <scope>NUCLEOTIDE SEQUENCE [LARGE SCALE GENOMIC DNA]</scope>
    <source>
        <strain evidence="8 9">ACS-065-V-Col13</strain>
    </source>
</reference>
<dbReference type="HAMAP" id="MF_01201">
    <property type="entry name" value="Ala_racemase"/>
    <property type="match status" value="1"/>
</dbReference>
<dbReference type="InterPro" id="IPR020622">
    <property type="entry name" value="Ala_racemase_pyridoxalP-BS"/>
</dbReference>
<dbReference type="GO" id="GO:0030632">
    <property type="term" value="P:D-alanine biosynthetic process"/>
    <property type="evidence" value="ECO:0007669"/>
    <property type="project" value="UniProtKB-UniRule"/>
</dbReference>
<accession>F0GUD7</accession>
<dbReference type="GO" id="GO:0008784">
    <property type="term" value="F:alanine racemase activity"/>
    <property type="evidence" value="ECO:0007669"/>
    <property type="project" value="UniProtKB-UniRule"/>
</dbReference>
<dbReference type="GO" id="GO:0030170">
    <property type="term" value="F:pyridoxal phosphate binding"/>
    <property type="evidence" value="ECO:0007669"/>
    <property type="project" value="UniProtKB-UniRule"/>
</dbReference>
<protein>
    <recommendedName>
        <fullName evidence="4">Alanine racemase</fullName>
        <ecNumber evidence="4">5.1.1.1</ecNumber>
    </recommendedName>
</protein>
<dbReference type="PROSITE" id="PS00395">
    <property type="entry name" value="ALANINE_RACEMASE"/>
    <property type="match status" value="1"/>
</dbReference>